<protein>
    <submittedName>
        <fullName evidence="3">Methyltransferase domain-containing protein</fullName>
    </submittedName>
</protein>
<dbReference type="PIRSF" id="PIRSF018249">
    <property type="entry name" value="MyrA_prd"/>
    <property type="match status" value="1"/>
</dbReference>
<dbReference type="RefSeq" id="WP_208849650.1">
    <property type="nucleotide sequence ID" value="NZ_JAGGDJ010000024.1"/>
</dbReference>
<organism evidence="3 4">
    <name type="scientific">Paenibacillus artemisiicola</name>
    <dbReference type="NCBI Taxonomy" id="1172618"/>
    <lineage>
        <taxon>Bacteria</taxon>
        <taxon>Bacillati</taxon>
        <taxon>Bacillota</taxon>
        <taxon>Bacilli</taxon>
        <taxon>Bacillales</taxon>
        <taxon>Paenibacillaceae</taxon>
        <taxon>Paenibacillus</taxon>
    </lineage>
</organism>
<keyword evidence="3" id="KW-0808">Transferase</keyword>
<evidence type="ECO:0000259" key="2">
    <source>
        <dbReference type="Pfam" id="PF21302"/>
    </source>
</evidence>
<dbReference type="InterPro" id="IPR048647">
    <property type="entry name" value="RlmA_N"/>
</dbReference>
<keyword evidence="4" id="KW-1185">Reference proteome</keyword>
<sequence>MTKKMRSIRRVQAREADFKCPLCGGRMAVLDAGSLVCENRHTFDFAKQGYLNFAPRAQAGGYTKELFEARRRIITESGLYAPLHEQLAEAIAAYGPGAGGPAAIADIGCGEGSHLAMLLRRRGGPDAAAVGVDLAKDAVRLAAAAYEGPIWLAGDLANLPFRDGTFGVLLNILSPANYREFGRLLAPGGLLLKAVPRAGYLRELREALFGGREREPYANDATIARFDRRVRLLDAVRVRHAMLLRQAELRDLTRMTPLAWSADRARTEAFAARDAAEITVDVDLLIGRIGAP</sequence>
<reference evidence="3 4" key="1">
    <citation type="submission" date="2021-03" db="EMBL/GenBank/DDBJ databases">
        <title>Paenibacillus artemisicola MWE-103 whole genome sequence.</title>
        <authorList>
            <person name="Ham Y.J."/>
        </authorList>
    </citation>
    <scope>NUCLEOTIDE SEQUENCE [LARGE SCALE GENOMIC DNA]</scope>
    <source>
        <strain evidence="3 4">MWE-103</strain>
    </source>
</reference>
<comment type="caution">
    <text evidence="3">The sequence shown here is derived from an EMBL/GenBank/DDBJ whole genome shotgun (WGS) entry which is preliminary data.</text>
</comment>
<dbReference type="CDD" id="cd02440">
    <property type="entry name" value="AdoMet_MTases"/>
    <property type="match status" value="1"/>
</dbReference>
<evidence type="ECO:0000313" key="4">
    <source>
        <dbReference type="Proteomes" id="UP000670947"/>
    </source>
</evidence>
<dbReference type="GO" id="GO:0032259">
    <property type="term" value="P:methylation"/>
    <property type="evidence" value="ECO:0007669"/>
    <property type="project" value="UniProtKB-KW"/>
</dbReference>
<gene>
    <name evidence="3" type="ORF">I8J29_22085</name>
</gene>
<dbReference type="InterPro" id="IPR016718">
    <property type="entry name" value="rRNA_m1G-MeTrfase_A_prd"/>
</dbReference>
<dbReference type="EMBL" id="JAGGDJ010000024">
    <property type="protein sequence ID" value="MBO7746912.1"/>
    <property type="molecule type" value="Genomic_DNA"/>
</dbReference>
<dbReference type="SUPFAM" id="SSF53335">
    <property type="entry name" value="S-adenosyl-L-methionine-dependent methyltransferases"/>
    <property type="match status" value="1"/>
</dbReference>
<dbReference type="InterPro" id="IPR041698">
    <property type="entry name" value="Methyltransf_25"/>
</dbReference>
<dbReference type="InterPro" id="IPR029063">
    <property type="entry name" value="SAM-dependent_MTases_sf"/>
</dbReference>
<feature type="domain" description="23S rRNA (guanine(745)-N(1))-methyltransferase N-terminal" evidence="2">
    <location>
        <begin position="18"/>
        <end position="55"/>
    </location>
</feature>
<dbReference type="GO" id="GO:0008168">
    <property type="term" value="F:methyltransferase activity"/>
    <property type="evidence" value="ECO:0007669"/>
    <property type="project" value="UniProtKB-KW"/>
</dbReference>
<dbReference type="Pfam" id="PF13649">
    <property type="entry name" value="Methyltransf_25"/>
    <property type="match status" value="1"/>
</dbReference>
<dbReference type="Gene3D" id="3.40.50.150">
    <property type="entry name" value="Vaccinia Virus protein VP39"/>
    <property type="match status" value="1"/>
</dbReference>
<name>A0ABS3WF19_9BACL</name>
<proteinExistence type="predicted"/>
<keyword evidence="3" id="KW-0489">Methyltransferase</keyword>
<dbReference type="Proteomes" id="UP000670947">
    <property type="component" value="Unassembled WGS sequence"/>
</dbReference>
<accession>A0ABS3WF19</accession>
<dbReference type="Pfam" id="PF21302">
    <property type="entry name" value="Zn_ribbon_RlmA"/>
    <property type="match status" value="1"/>
</dbReference>
<feature type="domain" description="Methyltransferase" evidence="1">
    <location>
        <begin position="104"/>
        <end position="189"/>
    </location>
</feature>
<evidence type="ECO:0000313" key="3">
    <source>
        <dbReference type="EMBL" id="MBO7746912.1"/>
    </source>
</evidence>
<evidence type="ECO:0000259" key="1">
    <source>
        <dbReference type="Pfam" id="PF13649"/>
    </source>
</evidence>